<reference evidence="2 3" key="1">
    <citation type="submission" date="2019-03" db="EMBL/GenBank/DDBJ databases">
        <title>Genomic Encyclopedia of Type Strains, Phase IV (KMG-IV): sequencing the most valuable type-strain genomes for metagenomic binning, comparative biology and taxonomic classification.</title>
        <authorList>
            <person name="Goeker M."/>
        </authorList>
    </citation>
    <scope>NUCLEOTIDE SEQUENCE [LARGE SCALE GENOMIC DNA]</scope>
    <source>
        <strain evidence="2 3">DSM 103428</strain>
    </source>
</reference>
<comment type="caution">
    <text evidence="2">The sequence shown here is derived from an EMBL/GenBank/DDBJ whole genome shotgun (WGS) entry which is preliminary data.</text>
</comment>
<keyword evidence="1" id="KW-1133">Transmembrane helix</keyword>
<accession>A0A4R1L3I6</accession>
<evidence type="ECO:0000313" key="3">
    <source>
        <dbReference type="Proteomes" id="UP000295210"/>
    </source>
</evidence>
<organism evidence="2 3">
    <name type="scientific">Acidipila rosea</name>
    <dbReference type="NCBI Taxonomy" id="768535"/>
    <lineage>
        <taxon>Bacteria</taxon>
        <taxon>Pseudomonadati</taxon>
        <taxon>Acidobacteriota</taxon>
        <taxon>Terriglobia</taxon>
        <taxon>Terriglobales</taxon>
        <taxon>Acidobacteriaceae</taxon>
        <taxon>Acidipila</taxon>
    </lineage>
</organism>
<evidence type="ECO:0000313" key="2">
    <source>
        <dbReference type="EMBL" id="TCK72554.1"/>
    </source>
</evidence>
<gene>
    <name evidence="2" type="ORF">C7378_2137</name>
</gene>
<protein>
    <submittedName>
        <fullName evidence="2">Multisubunit Na+/H+ antiporter MnhE subunit</fullName>
    </submittedName>
</protein>
<dbReference type="AlphaFoldDB" id="A0A4R1L3I6"/>
<dbReference type="OrthoDB" id="9851844at2"/>
<proteinExistence type="predicted"/>
<dbReference type="Proteomes" id="UP000295210">
    <property type="component" value="Unassembled WGS sequence"/>
</dbReference>
<feature type="transmembrane region" description="Helical" evidence="1">
    <location>
        <begin position="46"/>
        <end position="72"/>
    </location>
</feature>
<keyword evidence="3" id="KW-1185">Reference proteome</keyword>
<evidence type="ECO:0000256" key="1">
    <source>
        <dbReference type="SAM" id="Phobius"/>
    </source>
</evidence>
<sequence>MNEANRSASDAVSSRRRSSPSYYALFTICAFAAWILFTASFSKQELALGAGCAIAAGWFSISMAGRLGWLIAPSLRDSAEGWRLPWYLLTDTLLVIHLLIKDLAGKRPPSVFLAVPFEKGDGKRGPIRSALAVAYTSATPNAIVLGIDREQHRMLLHQLSKSNIPAMTRHLGAEGENDSP</sequence>
<name>A0A4R1L3I6_9BACT</name>
<dbReference type="EMBL" id="SMGK01000003">
    <property type="protein sequence ID" value="TCK72554.1"/>
    <property type="molecule type" value="Genomic_DNA"/>
</dbReference>
<keyword evidence="1" id="KW-0812">Transmembrane</keyword>
<dbReference type="RefSeq" id="WP_131996020.1">
    <property type="nucleotide sequence ID" value="NZ_SMGK01000003.1"/>
</dbReference>
<feature type="transmembrane region" description="Helical" evidence="1">
    <location>
        <begin position="20"/>
        <end position="39"/>
    </location>
</feature>
<keyword evidence="1" id="KW-0472">Membrane</keyword>